<dbReference type="PANTHER" id="PTHR21366:SF22">
    <property type="entry name" value="VOC DOMAIN-CONTAINING PROTEIN"/>
    <property type="match status" value="1"/>
</dbReference>
<dbReference type="SUPFAM" id="SSF54593">
    <property type="entry name" value="Glyoxalase/Bleomycin resistance protein/Dihydroxybiphenyl dioxygenase"/>
    <property type="match status" value="1"/>
</dbReference>
<dbReference type="RefSeq" id="WP_200325696.1">
    <property type="nucleotide sequence ID" value="NZ_JAENJH010000013.1"/>
</dbReference>
<dbReference type="InterPro" id="IPR050383">
    <property type="entry name" value="GlyoxalaseI/FosfomycinResist"/>
</dbReference>
<dbReference type="Pfam" id="PF00903">
    <property type="entry name" value="Glyoxalase"/>
    <property type="match status" value="1"/>
</dbReference>
<dbReference type="EMBL" id="JAENJH010000013">
    <property type="protein sequence ID" value="MBK1789106.1"/>
    <property type="molecule type" value="Genomic_DNA"/>
</dbReference>
<sequence length="121" mass="13565">MRRLDYTIWYVDDLPRSTAFYRDVVGLDVRKEGDGYVEFDLENTKFSLFDKAKLGELIGRPAGTAPCGEIGFIVDDVDAHADRLRAAGAPILTGPVDRPWRERTLHVADPDGNIVEFAQKL</sequence>
<reference evidence="2" key="1">
    <citation type="submission" date="2020-12" db="EMBL/GenBank/DDBJ databases">
        <title>Prauserella sp. ASG 168, a novel actinomycete isolated from cave rock.</title>
        <authorList>
            <person name="Suriyachadkun C."/>
        </authorList>
    </citation>
    <scope>NUCLEOTIDE SEQUENCE</scope>
    <source>
        <strain evidence="2">ASG 168</strain>
    </source>
</reference>
<dbReference type="InterPro" id="IPR029068">
    <property type="entry name" value="Glyas_Bleomycin-R_OHBP_Dase"/>
</dbReference>
<dbReference type="Proteomes" id="UP000635245">
    <property type="component" value="Unassembled WGS sequence"/>
</dbReference>
<dbReference type="PANTHER" id="PTHR21366">
    <property type="entry name" value="GLYOXALASE FAMILY PROTEIN"/>
    <property type="match status" value="1"/>
</dbReference>
<evidence type="ECO:0000313" key="3">
    <source>
        <dbReference type="Proteomes" id="UP000635245"/>
    </source>
</evidence>
<accession>A0A934QYX8</accession>
<proteinExistence type="predicted"/>
<feature type="domain" description="VOC" evidence="1">
    <location>
        <begin position="3"/>
        <end position="120"/>
    </location>
</feature>
<evidence type="ECO:0000313" key="2">
    <source>
        <dbReference type="EMBL" id="MBK1789106.1"/>
    </source>
</evidence>
<dbReference type="Gene3D" id="3.10.180.10">
    <property type="entry name" value="2,3-Dihydroxybiphenyl 1,2-Dioxygenase, domain 1"/>
    <property type="match status" value="1"/>
</dbReference>
<gene>
    <name evidence="2" type="ORF">JHE00_32650</name>
</gene>
<organism evidence="2 3">
    <name type="scientific">Prauserella cavernicola</name>
    <dbReference type="NCBI Taxonomy" id="2800127"/>
    <lineage>
        <taxon>Bacteria</taxon>
        <taxon>Bacillati</taxon>
        <taxon>Actinomycetota</taxon>
        <taxon>Actinomycetes</taxon>
        <taxon>Pseudonocardiales</taxon>
        <taxon>Pseudonocardiaceae</taxon>
        <taxon>Prauserella</taxon>
    </lineage>
</organism>
<dbReference type="PROSITE" id="PS51819">
    <property type="entry name" value="VOC"/>
    <property type="match status" value="1"/>
</dbReference>
<dbReference type="AlphaFoldDB" id="A0A934QYX8"/>
<protein>
    <submittedName>
        <fullName evidence="2">VOC family protein</fullName>
    </submittedName>
</protein>
<dbReference type="InterPro" id="IPR004360">
    <property type="entry name" value="Glyas_Fos-R_dOase_dom"/>
</dbReference>
<keyword evidence="3" id="KW-1185">Reference proteome</keyword>
<comment type="caution">
    <text evidence="2">The sequence shown here is derived from an EMBL/GenBank/DDBJ whole genome shotgun (WGS) entry which is preliminary data.</text>
</comment>
<dbReference type="InterPro" id="IPR037523">
    <property type="entry name" value="VOC_core"/>
</dbReference>
<evidence type="ECO:0000259" key="1">
    <source>
        <dbReference type="PROSITE" id="PS51819"/>
    </source>
</evidence>
<name>A0A934QYX8_9PSEU</name>